<dbReference type="SUPFAM" id="SSF52540">
    <property type="entry name" value="P-loop containing nucleoside triphosphate hydrolases"/>
    <property type="match status" value="1"/>
</dbReference>
<dbReference type="NCBIfam" id="TIGR00157">
    <property type="entry name" value="ribosome small subunit-dependent GTPase A"/>
    <property type="match status" value="1"/>
</dbReference>
<organism evidence="13 14">
    <name type="scientific">Spirochaeta isovalerica</name>
    <dbReference type="NCBI Taxonomy" id="150"/>
    <lineage>
        <taxon>Bacteria</taxon>
        <taxon>Pseudomonadati</taxon>
        <taxon>Spirochaetota</taxon>
        <taxon>Spirochaetia</taxon>
        <taxon>Spirochaetales</taxon>
        <taxon>Spirochaetaceae</taxon>
        <taxon>Spirochaeta</taxon>
    </lineage>
</organism>
<name>A0A841R7N4_9SPIO</name>
<comment type="function">
    <text evidence="10">One of several proteins that assist in the late maturation steps of the functional core of the 30S ribosomal subunit. Helps release RbfA from mature subunits. May play a role in the assembly of ribosomal proteins into the subunit. Circularly permuted GTPase that catalyzes slow GTP hydrolysis, GTPase activity is stimulated by the 30S ribosomal subunit.</text>
</comment>
<keyword evidence="2 10" id="KW-0690">Ribosome biogenesis</keyword>
<evidence type="ECO:0000259" key="12">
    <source>
        <dbReference type="PROSITE" id="PS51721"/>
    </source>
</evidence>
<feature type="domain" description="EngC GTPase" evidence="11">
    <location>
        <begin position="108"/>
        <end position="257"/>
    </location>
</feature>
<keyword evidence="6 10" id="KW-0378">Hydrolase</keyword>
<reference evidence="13 14" key="1">
    <citation type="submission" date="2020-08" db="EMBL/GenBank/DDBJ databases">
        <title>Genomic Encyclopedia of Type Strains, Phase IV (KMG-IV): sequencing the most valuable type-strain genomes for metagenomic binning, comparative biology and taxonomic classification.</title>
        <authorList>
            <person name="Goeker M."/>
        </authorList>
    </citation>
    <scope>NUCLEOTIDE SEQUENCE [LARGE SCALE GENOMIC DNA]</scope>
    <source>
        <strain evidence="13 14">DSM 2461</strain>
    </source>
</reference>
<comment type="subcellular location">
    <subcellularLocation>
        <location evidence="10">Cytoplasm</location>
    </subcellularLocation>
</comment>
<keyword evidence="7 10" id="KW-0862">Zinc</keyword>
<dbReference type="RefSeq" id="WP_184742406.1">
    <property type="nucleotide sequence ID" value="NZ_JACHGJ010000001.1"/>
</dbReference>
<protein>
    <recommendedName>
        <fullName evidence="10">Small ribosomal subunit biogenesis GTPase RsgA</fullName>
        <ecNumber evidence="10">3.6.1.-</ecNumber>
    </recommendedName>
</protein>
<keyword evidence="8 10" id="KW-0694">RNA-binding</keyword>
<evidence type="ECO:0000256" key="9">
    <source>
        <dbReference type="ARBA" id="ARBA00023134"/>
    </source>
</evidence>
<evidence type="ECO:0000256" key="7">
    <source>
        <dbReference type="ARBA" id="ARBA00022833"/>
    </source>
</evidence>
<dbReference type="GO" id="GO:0042274">
    <property type="term" value="P:ribosomal small subunit biogenesis"/>
    <property type="evidence" value="ECO:0007669"/>
    <property type="project" value="UniProtKB-UniRule"/>
</dbReference>
<keyword evidence="1 10" id="KW-0963">Cytoplasm</keyword>
<dbReference type="PANTHER" id="PTHR32120">
    <property type="entry name" value="SMALL RIBOSOMAL SUBUNIT BIOGENESIS GTPASE RSGA"/>
    <property type="match status" value="1"/>
</dbReference>
<evidence type="ECO:0000256" key="3">
    <source>
        <dbReference type="ARBA" id="ARBA00022723"/>
    </source>
</evidence>
<feature type="binding site" evidence="10">
    <location>
        <position position="289"/>
    </location>
    <ligand>
        <name>Zn(2+)</name>
        <dbReference type="ChEBI" id="CHEBI:29105"/>
    </ligand>
</feature>
<evidence type="ECO:0000256" key="4">
    <source>
        <dbReference type="ARBA" id="ARBA00022730"/>
    </source>
</evidence>
<evidence type="ECO:0000259" key="11">
    <source>
        <dbReference type="PROSITE" id="PS50936"/>
    </source>
</evidence>
<dbReference type="Gene3D" id="3.40.50.300">
    <property type="entry name" value="P-loop containing nucleotide triphosphate hydrolases"/>
    <property type="match status" value="1"/>
</dbReference>
<keyword evidence="5 10" id="KW-0547">Nucleotide-binding</keyword>
<comment type="similarity">
    <text evidence="10">Belongs to the TRAFAC class YlqF/YawG GTPase family. RsgA subfamily.</text>
</comment>
<dbReference type="InterPro" id="IPR027417">
    <property type="entry name" value="P-loop_NTPase"/>
</dbReference>
<dbReference type="EC" id="3.6.1.-" evidence="10"/>
<dbReference type="CDD" id="cd01854">
    <property type="entry name" value="YjeQ_EngC"/>
    <property type="match status" value="1"/>
</dbReference>
<dbReference type="EMBL" id="JACHGJ010000001">
    <property type="protein sequence ID" value="MBB6478502.1"/>
    <property type="molecule type" value="Genomic_DNA"/>
</dbReference>
<feature type="binding site" evidence="10">
    <location>
        <position position="295"/>
    </location>
    <ligand>
        <name>Zn(2+)</name>
        <dbReference type="ChEBI" id="CHEBI:29105"/>
    </ligand>
</feature>
<feature type="domain" description="CP-type G" evidence="12">
    <location>
        <begin position="99"/>
        <end position="259"/>
    </location>
</feature>
<evidence type="ECO:0000256" key="1">
    <source>
        <dbReference type="ARBA" id="ARBA00022490"/>
    </source>
</evidence>
<feature type="binding site" evidence="10">
    <location>
        <begin position="149"/>
        <end position="152"/>
    </location>
    <ligand>
        <name>GTP</name>
        <dbReference type="ChEBI" id="CHEBI:37565"/>
    </ligand>
</feature>
<evidence type="ECO:0000256" key="8">
    <source>
        <dbReference type="ARBA" id="ARBA00022884"/>
    </source>
</evidence>
<comment type="subunit">
    <text evidence="10">Monomer. Associates with 30S ribosomal subunit, binds 16S rRNA.</text>
</comment>
<comment type="cofactor">
    <cofactor evidence="10">
        <name>Zn(2+)</name>
        <dbReference type="ChEBI" id="CHEBI:29105"/>
    </cofactor>
    <text evidence="10">Binds 1 zinc ion per subunit.</text>
</comment>
<evidence type="ECO:0000313" key="13">
    <source>
        <dbReference type="EMBL" id="MBB6478502.1"/>
    </source>
</evidence>
<dbReference type="InterPro" id="IPR004881">
    <property type="entry name" value="Ribosome_biogen_GTPase_RsgA"/>
</dbReference>
<evidence type="ECO:0000313" key="14">
    <source>
        <dbReference type="Proteomes" id="UP000587760"/>
    </source>
</evidence>
<evidence type="ECO:0000256" key="10">
    <source>
        <dbReference type="HAMAP-Rule" id="MF_01820"/>
    </source>
</evidence>
<dbReference type="Proteomes" id="UP000587760">
    <property type="component" value="Unassembled WGS sequence"/>
</dbReference>
<feature type="binding site" evidence="10">
    <location>
        <position position="282"/>
    </location>
    <ligand>
        <name>Zn(2+)</name>
        <dbReference type="ChEBI" id="CHEBI:29105"/>
    </ligand>
</feature>
<dbReference type="Gene3D" id="1.10.40.50">
    <property type="entry name" value="Probable gtpase engc, domain 3"/>
    <property type="match status" value="1"/>
</dbReference>
<evidence type="ECO:0000256" key="6">
    <source>
        <dbReference type="ARBA" id="ARBA00022801"/>
    </source>
</evidence>
<keyword evidence="9 10" id="KW-0342">GTP-binding</keyword>
<dbReference type="GO" id="GO:0005525">
    <property type="term" value="F:GTP binding"/>
    <property type="evidence" value="ECO:0007669"/>
    <property type="project" value="UniProtKB-UniRule"/>
</dbReference>
<dbReference type="GO" id="GO:0003924">
    <property type="term" value="F:GTPase activity"/>
    <property type="evidence" value="ECO:0007669"/>
    <property type="project" value="UniProtKB-UniRule"/>
</dbReference>
<keyword evidence="3 10" id="KW-0479">Metal-binding</keyword>
<dbReference type="PROSITE" id="PS51721">
    <property type="entry name" value="G_CP"/>
    <property type="match status" value="1"/>
</dbReference>
<dbReference type="Pfam" id="PF03193">
    <property type="entry name" value="RsgA_GTPase"/>
    <property type="match status" value="1"/>
</dbReference>
<dbReference type="AlphaFoldDB" id="A0A841R7N4"/>
<dbReference type="GO" id="GO:0019843">
    <property type="term" value="F:rRNA binding"/>
    <property type="evidence" value="ECO:0007669"/>
    <property type="project" value="UniProtKB-KW"/>
</dbReference>
<evidence type="ECO:0000256" key="2">
    <source>
        <dbReference type="ARBA" id="ARBA00022517"/>
    </source>
</evidence>
<dbReference type="InterPro" id="IPR010914">
    <property type="entry name" value="RsgA_GTPase_dom"/>
</dbReference>
<dbReference type="GO" id="GO:0005737">
    <property type="term" value="C:cytoplasm"/>
    <property type="evidence" value="ECO:0007669"/>
    <property type="project" value="UniProtKB-SubCell"/>
</dbReference>
<dbReference type="HAMAP" id="MF_01820">
    <property type="entry name" value="GTPase_RsgA"/>
    <property type="match status" value="1"/>
</dbReference>
<comment type="caution">
    <text evidence="13">The sequence shown here is derived from an EMBL/GenBank/DDBJ whole genome shotgun (WGS) entry which is preliminary data.</text>
</comment>
<dbReference type="InterPro" id="IPR030378">
    <property type="entry name" value="G_CP_dom"/>
</dbReference>
<keyword evidence="14" id="KW-1185">Reference proteome</keyword>
<sequence length="358" mass="40116">MSLEKWGWDSTFRNHYEPYREQGLIPGRVIGESRHIYEIATSEDRLSCRVSGHYMYTAANRSEYPTIGDWVLLRFSEGGAVIEKLLPRKSTFSRKRAGVETEEQVIAANADYIFLVFGLDGGRNFSRGALERFLTRSWDSGATPVIILNKVDLCEDRESFYIEAESVSSGASVYMTSAVTGEGLESLDAYLKEGKTVAFTGFSGVGKSALINSLAGKEIMKTGTQRENDLRGRHTTTTKSLIQLESGAILIDSPGIKELQLWGTEESLDNAFSDIAEISEQCRFSDCTHSGEPGCAVQEALSTGELDHSRFENYLDLQRELRFLERKQDARQALEEKAKWKKIAKLQKSLNHIRKSSH</sequence>
<feature type="binding site" evidence="10">
    <location>
        <position position="287"/>
    </location>
    <ligand>
        <name>Zn(2+)</name>
        <dbReference type="ChEBI" id="CHEBI:29105"/>
    </ligand>
</feature>
<gene>
    <name evidence="10" type="primary">rsgA</name>
    <name evidence="13" type="ORF">HNR50_000135</name>
</gene>
<dbReference type="GO" id="GO:0046872">
    <property type="term" value="F:metal ion binding"/>
    <property type="evidence" value="ECO:0007669"/>
    <property type="project" value="UniProtKB-KW"/>
</dbReference>
<comment type="caution">
    <text evidence="10">Lacks conserved residue(s) required for the propagation of feature annotation.</text>
</comment>
<dbReference type="PROSITE" id="PS50936">
    <property type="entry name" value="ENGC_GTPASE"/>
    <property type="match status" value="1"/>
</dbReference>
<proteinExistence type="inferred from homology"/>
<keyword evidence="4 10" id="KW-0699">rRNA-binding</keyword>
<dbReference type="PANTHER" id="PTHR32120:SF10">
    <property type="entry name" value="SMALL RIBOSOMAL SUBUNIT BIOGENESIS GTPASE RSGA"/>
    <property type="match status" value="1"/>
</dbReference>
<accession>A0A841R7N4</accession>
<evidence type="ECO:0000256" key="5">
    <source>
        <dbReference type="ARBA" id="ARBA00022741"/>
    </source>
</evidence>